<dbReference type="Proteomes" id="UP000036958">
    <property type="component" value="Unassembled WGS sequence"/>
</dbReference>
<proteinExistence type="predicted"/>
<evidence type="ECO:0000313" key="3">
    <source>
        <dbReference type="Proteomes" id="UP000036958"/>
    </source>
</evidence>
<feature type="region of interest" description="Disordered" evidence="1">
    <location>
        <begin position="1"/>
        <end position="44"/>
    </location>
</feature>
<protein>
    <submittedName>
        <fullName evidence="2">Uncharacterized protein</fullName>
    </submittedName>
</protein>
<organism evidence="2 3">
    <name type="scientific">Sunxiuqinia dokdonensis</name>
    <dbReference type="NCBI Taxonomy" id="1409788"/>
    <lineage>
        <taxon>Bacteria</taxon>
        <taxon>Pseudomonadati</taxon>
        <taxon>Bacteroidota</taxon>
        <taxon>Bacteroidia</taxon>
        <taxon>Marinilabiliales</taxon>
        <taxon>Prolixibacteraceae</taxon>
        <taxon>Sunxiuqinia</taxon>
    </lineage>
</organism>
<evidence type="ECO:0000256" key="1">
    <source>
        <dbReference type="SAM" id="MobiDB-lite"/>
    </source>
</evidence>
<reference evidence="3" key="1">
    <citation type="submission" date="2015-07" db="EMBL/GenBank/DDBJ databases">
        <title>Genome sequencing of Sunxiuqinia dokdonensis strain SK.</title>
        <authorList>
            <person name="Ahn S."/>
            <person name="Kim B.-C."/>
        </authorList>
    </citation>
    <scope>NUCLEOTIDE SEQUENCE [LARGE SCALE GENOMIC DNA]</scope>
    <source>
        <strain evidence="3">SK</strain>
    </source>
</reference>
<gene>
    <name evidence="2" type="ORF">NC99_45140</name>
</gene>
<sequence>MSNEQSKKPASTPHPKPVKPQRPTNTIEKGIKSGEISTKRDNRS</sequence>
<feature type="compositionally biased region" description="Basic and acidic residues" evidence="1">
    <location>
        <begin position="29"/>
        <end position="44"/>
    </location>
</feature>
<dbReference type="EMBL" id="LGIA01000216">
    <property type="protein sequence ID" value="KOH42678.1"/>
    <property type="molecule type" value="Genomic_DNA"/>
</dbReference>
<name>A0A0L8V2U6_9BACT</name>
<keyword evidence="3" id="KW-1185">Reference proteome</keyword>
<comment type="caution">
    <text evidence="2">The sequence shown here is derived from an EMBL/GenBank/DDBJ whole genome shotgun (WGS) entry which is preliminary data.</text>
</comment>
<evidence type="ECO:0000313" key="2">
    <source>
        <dbReference type="EMBL" id="KOH42678.1"/>
    </source>
</evidence>
<accession>A0A0L8V2U6</accession>
<dbReference type="AlphaFoldDB" id="A0A0L8V2U6"/>